<dbReference type="RefSeq" id="WP_238184219.1">
    <property type="nucleotide sequence ID" value="NZ_BPRB01000235.1"/>
</dbReference>
<reference evidence="1" key="2">
    <citation type="submission" date="2021-08" db="EMBL/GenBank/DDBJ databases">
        <authorList>
            <person name="Tani A."/>
            <person name="Ola A."/>
            <person name="Ogura Y."/>
            <person name="Katsura K."/>
            <person name="Hayashi T."/>
        </authorList>
    </citation>
    <scope>NUCLEOTIDE SEQUENCE</scope>
    <source>
        <strain evidence="1">DSM 23632</strain>
    </source>
</reference>
<organism evidence="1 2">
    <name type="scientific">Methylobacterium trifolii</name>
    <dbReference type="NCBI Taxonomy" id="1003092"/>
    <lineage>
        <taxon>Bacteria</taxon>
        <taxon>Pseudomonadati</taxon>
        <taxon>Pseudomonadota</taxon>
        <taxon>Alphaproteobacteria</taxon>
        <taxon>Hyphomicrobiales</taxon>
        <taxon>Methylobacteriaceae</taxon>
        <taxon>Methylobacterium</taxon>
    </lineage>
</organism>
<protein>
    <submittedName>
        <fullName evidence="1">Uncharacterized protein</fullName>
    </submittedName>
</protein>
<reference evidence="1" key="1">
    <citation type="journal article" date="2021" name="Front. Microbiol.">
        <title>Comprehensive Comparative Genomics and Phenotyping of Methylobacterium Species.</title>
        <authorList>
            <person name="Alessa O."/>
            <person name="Ogura Y."/>
            <person name="Fujitani Y."/>
            <person name="Takami H."/>
            <person name="Hayashi T."/>
            <person name="Sahin N."/>
            <person name="Tani A."/>
        </authorList>
    </citation>
    <scope>NUCLEOTIDE SEQUENCE</scope>
    <source>
        <strain evidence="1">DSM 23632</strain>
    </source>
</reference>
<dbReference type="EMBL" id="BPRB01000235">
    <property type="protein sequence ID" value="GJE61657.1"/>
    <property type="molecule type" value="Genomic_DNA"/>
</dbReference>
<dbReference type="Proteomes" id="UP001055057">
    <property type="component" value="Unassembled WGS sequence"/>
</dbReference>
<accession>A0ABQ4U5J2</accession>
<keyword evidence="2" id="KW-1185">Reference proteome</keyword>
<gene>
    <name evidence="1" type="ORF">MPOCJGCO_3780</name>
</gene>
<comment type="caution">
    <text evidence="1">The sequence shown here is derived from an EMBL/GenBank/DDBJ whole genome shotgun (WGS) entry which is preliminary data.</text>
</comment>
<evidence type="ECO:0000313" key="1">
    <source>
        <dbReference type="EMBL" id="GJE61657.1"/>
    </source>
</evidence>
<evidence type="ECO:0000313" key="2">
    <source>
        <dbReference type="Proteomes" id="UP001055057"/>
    </source>
</evidence>
<sequence length="107" mass="11341">MTEATTRSALEAAFGQRVRIRAPDVVGEGSAATLALGRIPGAGLDTVAAAGAHVRWHLPIMIVHRAMTGLFDTGEAVVDVPKVEELSRLTSELQALGIEVRSRLEAR</sequence>
<name>A0ABQ4U5J2_9HYPH</name>
<proteinExistence type="predicted"/>